<evidence type="ECO:0000256" key="1">
    <source>
        <dbReference type="SAM" id="MobiDB-lite"/>
    </source>
</evidence>
<organism evidence="3 4">
    <name type="scientific">Mycena citricolor</name>
    <dbReference type="NCBI Taxonomy" id="2018698"/>
    <lineage>
        <taxon>Eukaryota</taxon>
        <taxon>Fungi</taxon>
        <taxon>Dikarya</taxon>
        <taxon>Basidiomycota</taxon>
        <taxon>Agaricomycotina</taxon>
        <taxon>Agaricomycetes</taxon>
        <taxon>Agaricomycetidae</taxon>
        <taxon>Agaricales</taxon>
        <taxon>Marasmiineae</taxon>
        <taxon>Mycenaceae</taxon>
        <taxon>Mycena</taxon>
    </lineage>
</organism>
<feature type="compositionally biased region" description="Basic residues" evidence="1">
    <location>
        <begin position="191"/>
        <end position="201"/>
    </location>
</feature>
<dbReference type="EMBL" id="CAVNYO010000455">
    <property type="protein sequence ID" value="CAK5282452.1"/>
    <property type="molecule type" value="Genomic_DNA"/>
</dbReference>
<proteinExistence type="predicted"/>
<feature type="region of interest" description="Disordered" evidence="1">
    <location>
        <begin position="172"/>
        <end position="201"/>
    </location>
</feature>
<gene>
    <name evidence="3" type="ORF">MYCIT1_LOCUS34215</name>
</gene>
<feature type="region of interest" description="Disordered" evidence="1">
    <location>
        <begin position="131"/>
        <end position="157"/>
    </location>
</feature>
<reference evidence="3" key="1">
    <citation type="submission" date="2023-11" db="EMBL/GenBank/DDBJ databases">
        <authorList>
            <person name="De Vega J J."/>
            <person name="De Vega J J."/>
        </authorList>
    </citation>
    <scope>NUCLEOTIDE SEQUENCE</scope>
</reference>
<sequence>MMRPLFTLISFALLAACVLAAPASVRWAVNCAIIDDGSRLLSTSAAPGDFAVCTYKDAGPCTYFAAHGSFSSGSSTCPSPYRHVLFATFLLSTTFACTATPLTYGYRLFNCEEYPKTTYHMGRWRRVRGAHDREASKTGMTTLNSTPKAREAHRPTHPPLTITTFALHHHIQNTSTRSPRIAPRTGTTSTKTKRRTQRHLSQCMHKHRITHPPGPLLTETMKASTHGLTLLISPMYISPPRCDPVANVDPDLISPQNFMKIISTCSLRSPGP</sequence>
<keyword evidence="2" id="KW-0732">Signal</keyword>
<comment type="caution">
    <text evidence="3">The sequence shown here is derived from an EMBL/GenBank/DDBJ whole genome shotgun (WGS) entry which is preliminary data.</text>
</comment>
<accession>A0AAD2HYF7</accession>
<protein>
    <submittedName>
        <fullName evidence="3">Uncharacterized protein</fullName>
    </submittedName>
</protein>
<name>A0AAD2HYF7_9AGAR</name>
<feature type="compositionally biased region" description="Polar residues" evidence="1">
    <location>
        <begin position="138"/>
        <end position="147"/>
    </location>
</feature>
<evidence type="ECO:0000313" key="3">
    <source>
        <dbReference type="EMBL" id="CAK5282452.1"/>
    </source>
</evidence>
<evidence type="ECO:0000256" key="2">
    <source>
        <dbReference type="SAM" id="SignalP"/>
    </source>
</evidence>
<dbReference type="PROSITE" id="PS51257">
    <property type="entry name" value="PROKAR_LIPOPROTEIN"/>
    <property type="match status" value="1"/>
</dbReference>
<evidence type="ECO:0000313" key="4">
    <source>
        <dbReference type="Proteomes" id="UP001295794"/>
    </source>
</evidence>
<dbReference type="AlphaFoldDB" id="A0AAD2HYF7"/>
<feature type="signal peptide" evidence="2">
    <location>
        <begin position="1"/>
        <end position="20"/>
    </location>
</feature>
<feature type="chain" id="PRO_5042012196" evidence="2">
    <location>
        <begin position="21"/>
        <end position="272"/>
    </location>
</feature>
<keyword evidence="4" id="KW-1185">Reference proteome</keyword>
<dbReference type="Proteomes" id="UP001295794">
    <property type="component" value="Unassembled WGS sequence"/>
</dbReference>